<dbReference type="Pfam" id="PF06439">
    <property type="entry name" value="3keto-disac_hyd"/>
    <property type="match status" value="2"/>
</dbReference>
<dbReference type="EMBL" id="BAAAZC010000053">
    <property type="protein sequence ID" value="GAA3994186.1"/>
    <property type="molecule type" value="Genomic_DNA"/>
</dbReference>
<dbReference type="RefSeq" id="WP_259096613.1">
    <property type="nucleotide sequence ID" value="NZ_BAAAZC010000053.1"/>
</dbReference>
<protein>
    <submittedName>
        <fullName evidence="3">DUF1080 domain-containing protein</fullName>
    </submittedName>
</protein>
<feature type="domain" description="3-keto-alpha-glucoside-1,2-lyase/3-keto-2-hydroxy-glucal hydratase" evidence="2">
    <location>
        <begin position="240"/>
        <end position="448"/>
    </location>
</feature>
<feature type="chain" id="PRO_5047479304" evidence="1">
    <location>
        <begin position="21"/>
        <end position="450"/>
    </location>
</feature>
<comment type="caution">
    <text evidence="3">The sequence shown here is derived from an EMBL/GenBank/DDBJ whole genome shotgun (WGS) entry which is preliminary data.</text>
</comment>
<dbReference type="Proteomes" id="UP001500742">
    <property type="component" value="Unassembled WGS sequence"/>
</dbReference>
<evidence type="ECO:0000313" key="3">
    <source>
        <dbReference type="EMBL" id="GAA3994186.1"/>
    </source>
</evidence>
<evidence type="ECO:0000313" key="4">
    <source>
        <dbReference type="Proteomes" id="UP001500742"/>
    </source>
</evidence>
<keyword evidence="1" id="KW-0732">Signal</keyword>
<dbReference type="Gene3D" id="2.60.120.560">
    <property type="entry name" value="Exo-inulinase, domain 1"/>
    <property type="match status" value="2"/>
</dbReference>
<dbReference type="InterPro" id="IPR010496">
    <property type="entry name" value="AL/BT2_dom"/>
</dbReference>
<organism evidence="3 4">
    <name type="scientific">Mucilaginibacter dorajii</name>
    <dbReference type="NCBI Taxonomy" id="692994"/>
    <lineage>
        <taxon>Bacteria</taxon>
        <taxon>Pseudomonadati</taxon>
        <taxon>Bacteroidota</taxon>
        <taxon>Sphingobacteriia</taxon>
        <taxon>Sphingobacteriales</taxon>
        <taxon>Sphingobacteriaceae</taxon>
        <taxon>Mucilaginibacter</taxon>
    </lineage>
</organism>
<keyword evidence="4" id="KW-1185">Reference proteome</keyword>
<evidence type="ECO:0000259" key="2">
    <source>
        <dbReference type="Pfam" id="PF06439"/>
    </source>
</evidence>
<proteinExistence type="predicted"/>
<reference evidence="4" key="1">
    <citation type="journal article" date="2019" name="Int. J. Syst. Evol. Microbiol.">
        <title>The Global Catalogue of Microorganisms (GCM) 10K type strain sequencing project: providing services to taxonomists for standard genome sequencing and annotation.</title>
        <authorList>
            <consortium name="The Broad Institute Genomics Platform"/>
            <consortium name="The Broad Institute Genome Sequencing Center for Infectious Disease"/>
            <person name="Wu L."/>
            <person name="Ma J."/>
        </authorList>
    </citation>
    <scope>NUCLEOTIDE SEQUENCE [LARGE SCALE GENOMIC DNA]</scope>
    <source>
        <strain evidence="4">JCM 16601</strain>
    </source>
</reference>
<name>A0ABP7R906_9SPHI</name>
<sequence length="450" mass="50294">MKKYIYPIILLLSTATITNAQEKIFDGKTLKGWKRVAGMADYKVEDGQIVGTTVLNSGNTFLVTEKEYGDFILELDAKIESPLSNSGVQTRSHYNPAGHDGKGLVYGRQFEIDPSERKWTGGIYDEGRRDWLYPLDLNAKAKDAFKVGEFNHIRIECIGHEMKTWVNGIPTADVVDTIDAKGFIGLQVHAVSDEKQAGKKVYFKNFNLQTTNLKPKPFPKDVYVINLQPNSLTPAEKAAGWKLLYDGKTNTGWRGATLKGFPDHGWEYNNGVMHVLPSAGKEESGGGDIVTNDNYSAFDLSFEFKLTPGANSGVKYFVTLSEVTKGSAIGLEYQVLDDKLHPDAKLGRDGDRTLASLYDLIKANKQERFVHPIGAWNIGRIIVYPNNHVEHYLNGVKVLEYERGSQAFKDLVAISKYTIWKNFGEAPQGHLLLQDHGNEVFFRSIKVKPL</sequence>
<feature type="domain" description="3-keto-alpha-glucoside-1,2-lyase/3-keto-2-hydroxy-glucal hydratase" evidence="2">
    <location>
        <begin position="22"/>
        <end position="208"/>
    </location>
</feature>
<gene>
    <name evidence="3" type="ORF">GCM10022210_55390</name>
</gene>
<evidence type="ECO:0000256" key="1">
    <source>
        <dbReference type="SAM" id="SignalP"/>
    </source>
</evidence>
<feature type="signal peptide" evidence="1">
    <location>
        <begin position="1"/>
        <end position="20"/>
    </location>
</feature>
<accession>A0ABP7R906</accession>